<feature type="transmembrane region" description="Helical" evidence="2">
    <location>
        <begin position="89"/>
        <end position="109"/>
    </location>
</feature>
<evidence type="ECO:0000313" key="5">
    <source>
        <dbReference type="WBParaSite" id="PDA_v2.g7305.t1"/>
    </source>
</evidence>
<dbReference type="Pfam" id="PF07690">
    <property type="entry name" value="MFS_1"/>
    <property type="match status" value="1"/>
</dbReference>
<dbReference type="AlphaFoldDB" id="A0A914QTQ6"/>
<keyword evidence="2" id="KW-1133">Transmembrane helix</keyword>
<dbReference type="InterPro" id="IPR011701">
    <property type="entry name" value="MFS"/>
</dbReference>
<reference evidence="5" key="1">
    <citation type="submission" date="2022-11" db="UniProtKB">
        <authorList>
            <consortium name="WormBaseParasite"/>
        </authorList>
    </citation>
    <scope>IDENTIFICATION</scope>
</reference>
<comment type="subcellular location">
    <subcellularLocation>
        <location evidence="1">Membrane</location>
        <topology evidence="1">Multi-pass membrane protein</topology>
    </subcellularLocation>
</comment>
<dbReference type="PROSITE" id="PS50850">
    <property type="entry name" value="MFS"/>
    <property type="match status" value="1"/>
</dbReference>
<feature type="transmembrane region" description="Helical" evidence="2">
    <location>
        <begin position="57"/>
        <end position="77"/>
    </location>
</feature>
<name>A0A914QTQ6_9BILA</name>
<evidence type="ECO:0000256" key="2">
    <source>
        <dbReference type="SAM" id="Phobius"/>
    </source>
</evidence>
<proteinExistence type="predicted"/>
<sequence>MYTSIAGIATICLPICAQIGFIPVLLARLFQGIGAGIGFAFIGYMASAWSPIKSYGIFMCALTSYGQLGPLIMMTTVGYSCGTKFGWEGVYYVSGVITLIICVLFYYIYTDTPRQHKYANFF</sequence>
<dbReference type="SUPFAM" id="SSF103473">
    <property type="entry name" value="MFS general substrate transporter"/>
    <property type="match status" value="1"/>
</dbReference>
<dbReference type="GO" id="GO:0016020">
    <property type="term" value="C:membrane"/>
    <property type="evidence" value="ECO:0007669"/>
    <property type="project" value="UniProtKB-SubCell"/>
</dbReference>
<dbReference type="InterPro" id="IPR036259">
    <property type="entry name" value="MFS_trans_sf"/>
</dbReference>
<feature type="transmembrane region" description="Helical" evidence="2">
    <location>
        <begin position="27"/>
        <end position="45"/>
    </location>
</feature>
<dbReference type="PANTHER" id="PTHR45757:SF11">
    <property type="entry name" value="MAJOR FACILITATOR SUPERFAMILY (MFS) PROFILE DOMAIN-CONTAINING PROTEIN"/>
    <property type="match status" value="1"/>
</dbReference>
<dbReference type="GO" id="GO:0022857">
    <property type="term" value="F:transmembrane transporter activity"/>
    <property type="evidence" value="ECO:0007669"/>
    <property type="project" value="InterPro"/>
</dbReference>
<accession>A0A914QTQ6</accession>
<dbReference type="WBParaSite" id="PDA_v2.g7305.t1">
    <property type="protein sequence ID" value="PDA_v2.g7305.t1"/>
    <property type="gene ID" value="PDA_v2.g7305"/>
</dbReference>
<evidence type="ECO:0000256" key="1">
    <source>
        <dbReference type="ARBA" id="ARBA00004141"/>
    </source>
</evidence>
<dbReference type="Proteomes" id="UP000887578">
    <property type="component" value="Unplaced"/>
</dbReference>
<organism evidence="4 5">
    <name type="scientific">Panagrolaimus davidi</name>
    <dbReference type="NCBI Taxonomy" id="227884"/>
    <lineage>
        <taxon>Eukaryota</taxon>
        <taxon>Metazoa</taxon>
        <taxon>Ecdysozoa</taxon>
        <taxon>Nematoda</taxon>
        <taxon>Chromadorea</taxon>
        <taxon>Rhabditida</taxon>
        <taxon>Tylenchina</taxon>
        <taxon>Panagrolaimomorpha</taxon>
        <taxon>Panagrolaimoidea</taxon>
        <taxon>Panagrolaimidae</taxon>
        <taxon>Panagrolaimus</taxon>
    </lineage>
</organism>
<dbReference type="Gene3D" id="1.20.1250.20">
    <property type="entry name" value="MFS general substrate transporter like domains"/>
    <property type="match status" value="1"/>
</dbReference>
<keyword evidence="2" id="KW-0472">Membrane</keyword>
<evidence type="ECO:0000313" key="4">
    <source>
        <dbReference type="Proteomes" id="UP000887578"/>
    </source>
</evidence>
<dbReference type="InterPro" id="IPR020846">
    <property type="entry name" value="MFS_dom"/>
</dbReference>
<dbReference type="PANTHER" id="PTHR45757">
    <property type="entry name" value="PROTEIN CBG23364-RELATED"/>
    <property type="match status" value="1"/>
</dbReference>
<keyword evidence="4" id="KW-1185">Reference proteome</keyword>
<evidence type="ECO:0000259" key="3">
    <source>
        <dbReference type="PROSITE" id="PS50850"/>
    </source>
</evidence>
<protein>
    <submittedName>
        <fullName evidence="5">Major facilitator superfamily (MFS) profile domain-containing protein</fullName>
    </submittedName>
</protein>
<keyword evidence="2" id="KW-0812">Transmembrane</keyword>
<feature type="domain" description="Major facilitator superfamily (MFS) profile" evidence="3">
    <location>
        <begin position="1"/>
        <end position="122"/>
    </location>
</feature>